<dbReference type="EMBL" id="JANBPU010000076">
    <property type="protein sequence ID" value="KAJ1917258.1"/>
    <property type="molecule type" value="Genomic_DNA"/>
</dbReference>
<evidence type="ECO:0000313" key="3">
    <source>
        <dbReference type="Proteomes" id="UP001150538"/>
    </source>
</evidence>
<proteinExistence type="predicted"/>
<organism evidence="2 3">
    <name type="scientific">Mycoemilia scoparia</name>
    <dbReference type="NCBI Taxonomy" id="417184"/>
    <lineage>
        <taxon>Eukaryota</taxon>
        <taxon>Fungi</taxon>
        <taxon>Fungi incertae sedis</taxon>
        <taxon>Zoopagomycota</taxon>
        <taxon>Kickxellomycotina</taxon>
        <taxon>Kickxellomycetes</taxon>
        <taxon>Kickxellales</taxon>
        <taxon>Kickxellaceae</taxon>
        <taxon>Mycoemilia</taxon>
    </lineage>
</organism>
<keyword evidence="1" id="KW-0175">Coiled coil</keyword>
<evidence type="ECO:0000256" key="1">
    <source>
        <dbReference type="SAM" id="Coils"/>
    </source>
</evidence>
<evidence type="ECO:0000313" key="2">
    <source>
        <dbReference type="EMBL" id="KAJ1917258.1"/>
    </source>
</evidence>
<name>A0A9W8A1M6_9FUNG</name>
<dbReference type="Proteomes" id="UP001150538">
    <property type="component" value="Unassembled WGS sequence"/>
</dbReference>
<gene>
    <name evidence="2" type="ORF">H4219_003288</name>
</gene>
<feature type="coiled-coil region" evidence="1">
    <location>
        <begin position="43"/>
        <end position="70"/>
    </location>
</feature>
<protein>
    <submittedName>
        <fullName evidence="2">Uncharacterized protein</fullName>
    </submittedName>
</protein>
<dbReference type="AlphaFoldDB" id="A0A9W8A1M6"/>
<keyword evidence="3" id="KW-1185">Reference proteome</keyword>
<sequence length="547" mass="62770">MSIALPRPHAGNILAPEQKAIAIYYFDHIFDEYYSDLELQHLARLLNVDIELLKARLEDLKQKNINSTNHNEKDIRDHIVDGAFPEDVEILRRILLNPKPDIQGSSIKNVTNNNDLLTEIYYRELLGARYTLNAWRKIRQSPAMSRHLSGIRNSFVGWVESVIKLFIAHTPSLPIANTNRNSLGSDNRLNNRTGTSYRYTPWFSRRPARMEKPLYNGNASPHIRGYAGTSRIPLKQPDLGNSSSVLAGITMAIKRQNVSTKELEDTNYSSRLLHQFRVLIKSTTFIPLHKIDNIRSVYYFTSPSLLLSRYMWTKLETQSHKKKDSLNDLLLQINSQIIKVLKKTSKETRFTLTLVQQKNHNLHFGLFWSTSPSTDFTERHMHPETPDNSMGETSGSNIPLFMPLAKFRESDNPNLLQDWLQHLPPQDRENNDVWLWFPGNTPNISAFISPSIFVDERRSVSSLKIQRLDAALLDYKCRPILPCLEKHHPSKLINRMRHEILGIGSTAKPRLCIRPSKSDSWLESSTSTKEEIAVAALLSQASRSYTQ</sequence>
<comment type="caution">
    <text evidence="2">The sequence shown here is derived from an EMBL/GenBank/DDBJ whole genome shotgun (WGS) entry which is preliminary data.</text>
</comment>
<accession>A0A9W8A1M6</accession>
<reference evidence="2" key="1">
    <citation type="submission" date="2022-07" db="EMBL/GenBank/DDBJ databases">
        <title>Phylogenomic reconstructions and comparative analyses of Kickxellomycotina fungi.</title>
        <authorList>
            <person name="Reynolds N.K."/>
            <person name="Stajich J.E."/>
            <person name="Barry K."/>
            <person name="Grigoriev I.V."/>
            <person name="Crous P."/>
            <person name="Smith M.E."/>
        </authorList>
    </citation>
    <scope>NUCLEOTIDE SEQUENCE</scope>
    <source>
        <strain evidence="2">NBRC 100468</strain>
    </source>
</reference>